<keyword evidence="2" id="KW-1185">Reference proteome</keyword>
<gene>
    <name evidence="1" type="ORF">TCIL3000_0_35650</name>
</gene>
<reference evidence="2" key="1">
    <citation type="submission" date="2011-07" db="EMBL/GenBank/DDBJ databases">
        <title>Divergent evolution of antigenic variation in African trypanosomes.</title>
        <authorList>
            <person name="Jackson A.P."/>
            <person name="Berry A."/>
            <person name="Allison H.C."/>
            <person name="Burton P."/>
            <person name="Anderson J."/>
            <person name="Aslett M."/>
            <person name="Brown R."/>
            <person name="Corton N."/>
            <person name="Harris D."/>
            <person name="Hauser H."/>
            <person name="Gamble J."/>
            <person name="Gilderthorp R."/>
            <person name="McQuillan J."/>
            <person name="Quail M.A."/>
            <person name="Sanders M."/>
            <person name="Van Tonder A."/>
            <person name="Ginger M.L."/>
            <person name="Donelson J.E."/>
            <person name="Field M.C."/>
            <person name="Barry J.D."/>
            <person name="Berriman M."/>
            <person name="Hertz-Fowler C."/>
        </authorList>
    </citation>
    <scope>NUCLEOTIDE SEQUENCE [LARGE SCALE GENOMIC DNA]</scope>
    <source>
        <strain evidence="2">IL3000</strain>
    </source>
</reference>
<organism evidence="1 2">
    <name type="scientific">Trypanosoma congolense (strain IL3000)</name>
    <dbReference type="NCBI Taxonomy" id="1068625"/>
    <lineage>
        <taxon>Eukaryota</taxon>
        <taxon>Discoba</taxon>
        <taxon>Euglenozoa</taxon>
        <taxon>Kinetoplastea</taxon>
        <taxon>Metakinetoplastina</taxon>
        <taxon>Trypanosomatida</taxon>
        <taxon>Trypanosomatidae</taxon>
        <taxon>Trypanosoma</taxon>
        <taxon>Nannomonas</taxon>
    </lineage>
</organism>
<reference evidence="1 2" key="2">
    <citation type="journal article" date="2012" name="Proc. Natl. Acad. Sci. U.S.A.">
        <title>Antigenic diversity is generated by distinct evolutionary mechanisms in African trypanosome species.</title>
        <authorList>
            <person name="Jackson A.P."/>
            <person name="Berry A."/>
            <person name="Aslett M."/>
            <person name="Allison H.C."/>
            <person name="Burton P."/>
            <person name="Vavrova-Anderson J."/>
            <person name="Brown R."/>
            <person name="Browne H."/>
            <person name="Corton N."/>
            <person name="Hauser H."/>
            <person name="Gamble J."/>
            <person name="Gilderthorp R."/>
            <person name="Marcello L."/>
            <person name="McQuillan J."/>
            <person name="Otto T.D."/>
            <person name="Quail M.A."/>
            <person name="Sanders M.J."/>
            <person name="van Tonder A."/>
            <person name="Ginger M.L."/>
            <person name="Field M.C."/>
            <person name="Barry J.D."/>
            <person name="Hertz-Fowler C."/>
            <person name="Berriman M."/>
        </authorList>
    </citation>
    <scope>NUCLEOTIDE SEQUENCE [LARGE SCALE GENOMIC DNA]</scope>
    <source>
        <strain evidence="1 2">IL3000</strain>
    </source>
</reference>
<dbReference type="OMA" id="CAWLQSW"/>
<sequence length="1094" mass="117109">MIEETNNTVIHRDVVERLSFSEVPKVNSATCGVSGEVNGGSRGSSLRPIRAVVGRAFPTIDTSRFYGNNINAKGKPNRTHCAGVDTDTTAEVADSPGGFTAHVQPGLGSGVGCPPFGTYDGVSGIASRAQQHQWDPKEFDALERGYYTVAPRAYSAAHAGAEGNRADVPSGEAYMELLQQFFRSAVRKHREYATAALRTRLLIDKPLKERCTTGPNCAQIFHFVIGELSAAGHSTLCRSAAECLVLLLFDPAAEVTEAVGEIGTPVTDVAERVEDDRGDVSFAELSEWMRGGEDRSRALEKLGLTNAVIDALGLLPPALAARLLLGSGVLLLPHVGVRVAADPRFVRFLKGRLCDVVLGTVALGDVAVELLLLRHVLHVREACCSIISLLHETLVLFIKFVCSVSVGQLQTSEDAVTCLGTFLVLRAAVRHGFLGLFTDTADALLSATAVGAEIAAEMWLLGTAAGAADGKPGASPAIEALGMELARAALRTVQSHLPTAESDVVEGSEVARLGSLIGTLSSMHYLATYVTLNADPIEMSMLFGAGDGDPQSRIKEFMATTVLTSRGLQQAFLRLTSGRREGSSSALEASDAFAGGDGGKVGLSKLNPSVLIESCLASLTHARVRLAVAISGFMDSIDCEVTAQYAIALAASFQEKCFGLNDVIGRLMPDELGTMVEVVHLMRGSTCVTSSGVDTDVPGSAVQQQPNSCASRNSSRRSCSREAYIATIFVLHSVALTKHGQDAAAGLILALLGLPDTTAMHAPSAERAAPSEPLVELAKSLHRAVVQTKWPWFLFPLYDEEFTEKRTWCAWMHRALGAHQRMKDVLQWDLVLCHVLRWALSLRNASEGWDDGCVCVDVEVLRLLDGLCTGVLPRAGRPVCSAASDVLKAFAATVPLYEEGTMEWGLFGSLVLTCTACEPTAAVAIVQLLSQTILEDVSGSDGVSLRPLTRAKIDQTLHIEEVPADVEDDFIFPSSTEELLRRWAASGELISNAPQEGRTPWDVKNFVDVLHAANSNSYRGFASECVVAEPQAVGVSGSRAVRELVEGITRVYLRQGPLSAFEQQALRHALQQLQWCPACLREELSEIDEGRCSR</sequence>
<dbReference type="EMBL" id="CAEQ01000841">
    <property type="protein sequence ID" value="CCD12708.1"/>
    <property type="molecule type" value="Genomic_DNA"/>
</dbReference>
<evidence type="ECO:0000313" key="1">
    <source>
        <dbReference type="EMBL" id="CCD12708.1"/>
    </source>
</evidence>
<accession>F9W6A3</accession>
<name>F9W6A3_TRYCI</name>
<proteinExistence type="predicted"/>
<dbReference type="VEuPathDB" id="TriTrypDB:TcIL3000_0_35650"/>
<evidence type="ECO:0000313" key="2">
    <source>
        <dbReference type="Proteomes" id="UP000000702"/>
    </source>
</evidence>
<dbReference type="Proteomes" id="UP000000702">
    <property type="component" value="Unassembled WGS sequence"/>
</dbReference>
<comment type="caution">
    <text evidence="1">The sequence shown here is derived from an EMBL/GenBank/DDBJ whole genome shotgun (WGS) entry which is preliminary data.</text>
</comment>
<dbReference type="AlphaFoldDB" id="F9W6A3"/>
<protein>
    <submittedName>
        <fullName evidence="1">WGS project CAEQ00000000 data, annotated contig 1440</fullName>
    </submittedName>
</protein>